<evidence type="ECO:0000313" key="9">
    <source>
        <dbReference type="Proteomes" id="UP000449710"/>
    </source>
</evidence>
<feature type="binding site" evidence="7">
    <location>
        <position position="90"/>
    </location>
    <ligand>
        <name>Mg(2+)</name>
        <dbReference type="ChEBI" id="CHEBI:18420"/>
        <label>2</label>
    </ligand>
</feature>
<dbReference type="PRINTS" id="PR00377">
    <property type="entry name" value="IMPHPHTASES"/>
</dbReference>
<dbReference type="GO" id="GO:0006020">
    <property type="term" value="P:inositol metabolic process"/>
    <property type="evidence" value="ECO:0007669"/>
    <property type="project" value="TreeGrafter"/>
</dbReference>
<keyword evidence="4 7" id="KW-0479">Metal-binding</keyword>
<dbReference type="InterPro" id="IPR000760">
    <property type="entry name" value="Inositol_monophosphatase-like"/>
</dbReference>
<dbReference type="InterPro" id="IPR020550">
    <property type="entry name" value="Inositol_monophosphatase_CS"/>
</dbReference>
<reference evidence="8 9" key="1">
    <citation type="submission" date="2019-04" db="EMBL/GenBank/DDBJ databases">
        <title>Isachenkonia alkalipeptolytica gen. nov. sp. nov. a new anaerobic, alkiliphilic organothrophic bacterium capable to reduce synthesized ferrihydrite isolated from a soda lake.</title>
        <authorList>
            <person name="Toshchakov S.V."/>
            <person name="Zavarzina D.G."/>
            <person name="Zhilina T.N."/>
            <person name="Kostrikina N.A."/>
            <person name="Kublanov I.V."/>
        </authorList>
    </citation>
    <scope>NUCLEOTIDE SEQUENCE [LARGE SCALE GENOMIC DNA]</scope>
    <source>
        <strain evidence="8 9">Z-1701</strain>
    </source>
</reference>
<dbReference type="PANTHER" id="PTHR20854">
    <property type="entry name" value="INOSITOL MONOPHOSPHATASE"/>
    <property type="match status" value="1"/>
</dbReference>
<evidence type="ECO:0000256" key="3">
    <source>
        <dbReference type="ARBA" id="ARBA00013106"/>
    </source>
</evidence>
<evidence type="ECO:0000313" key="8">
    <source>
        <dbReference type="EMBL" id="NBG87959.1"/>
    </source>
</evidence>
<dbReference type="GO" id="GO:0008934">
    <property type="term" value="F:inositol monophosphate 1-phosphatase activity"/>
    <property type="evidence" value="ECO:0007669"/>
    <property type="project" value="TreeGrafter"/>
</dbReference>
<dbReference type="Pfam" id="PF00459">
    <property type="entry name" value="Inositol_P"/>
    <property type="match status" value="1"/>
</dbReference>
<dbReference type="RefSeq" id="WP_160720000.1">
    <property type="nucleotide sequence ID" value="NZ_SUMG01000005.1"/>
</dbReference>
<dbReference type="Gene3D" id="3.40.190.80">
    <property type="match status" value="1"/>
</dbReference>
<dbReference type="Gene3D" id="3.30.540.10">
    <property type="entry name" value="Fructose-1,6-Bisphosphatase, subunit A, domain 1"/>
    <property type="match status" value="1"/>
</dbReference>
<evidence type="ECO:0000256" key="6">
    <source>
        <dbReference type="ARBA" id="ARBA00022842"/>
    </source>
</evidence>
<dbReference type="PANTHER" id="PTHR20854:SF4">
    <property type="entry name" value="INOSITOL-1-MONOPHOSPHATASE-RELATED"/>
    <property type="match status" value="1"/>
</dbReference>
<dbReference type="PROSITE" id="PS00629">
    <property type="entry name" value="IMP_1"/>
    <property type="match status" value="1"/>
</dbReference>
<organism evidence="8 9">
    <name type="scientific">Isachenkonia alkalipeptolytica</name>
    <dbReference type="NCBI Taxonomy" id="2565777"/>
    <lineage>
        <taxon>Bacteria</taxon>
        <taxon>Bacillati</taxon>
        <taxon>Bacillota</taxon>
        <taxon>Clostridia</taxon>
        <taxon>Eubacteriales</taxon>
        <taxon>Clostridiaceae</taxon>
        <taxon>Isachenkonia</taxon>
    </lineage>
</organism>
<dbReference type="GO" id="GO:0046854">
    <property type="term" value="P:phosphatidylinositol phosphate biosynthetic process"/>
    <property type="evidence" value="ECO:0007669"/>
    <property type="project" value="InterPro"/>
</dbReference>
<evidence type="ECO:0000256" key="7">
    <source>
        <dbReference type="PIRSR" id="PIRSR600760-2"/>
    </source>
</evidence>
<dbReference type="SUPFAM" id="SSF56655">
    <property type="entry name" value="Carbohydrate phosphatase"/>
    <property type="match status" value="1"/>
</dbReference>
<evidence type="ECO:0000256" key="1">
    <source>
        <dbReference type="ARBA" id="ARBA00001033"/>
    </source>
</evidence>
<dbReference type="PROSITE" id="PS00630">
    <property type="entry name" value="IMP_2"/>
    <property type="match status" value="1"/>
</dbReference>
<evidence type="ECO:0000256" key="5">
    <source>
        <dbReference type="ARBA" id="ARBA00022801"/>
    </source>
</evidence>
<feature type="binding site" evidence="7">
    <location>
        <position position="70"/>
    </location>
    <ligand>
        <name>Mg(2+)</name>
        <dbReference type="ChEBI" id="CHEBI:18420"/>
        <label>1</label>
        <note>catalytic</note>
    </ligand>
</feature>
<comment type="caution">
    <text evidence="8">The sequence shown here is derived from an EMBL/GenBank/DDBJ whole genome shotgun (WGS) entry which is preliminary data.</text>
</comment>
<dbReference type="FunFam" id="3.30.540.10:FF:000003">
    <property type="entry name" value="Inositol-1-monophosphatase"/>
    <property type="match status" value="1"/>
</dbReference>
<dbReference type="EC" id="3.1.3.25" evidence="3"/>
<dbReference type="EMBL" id="SUMG01000005">
    <property type="protein sequence ID" value="NBG87959.1"/>
    <property type="molecule type" value="Genomic_DNA"/>
</dbReference>
<evidence type="ECO:0000256" key="4">
    <source>
        <dbReference type="ARBA" id="ARBA00022723"/>
    </source>
</evidence>
<dbReference type="InterPro" id="IPR020583">
    <property type="entry name" value="Inositol_monoP_metal-BS"/>
</dbReference>
<dbReference type="Proteomes" id="UP000449710">
    <property type="component" value="Unassembled WGS sequence"/>
</dbReference>
<comment type="cofactor">
    <cofactor evidence="2 7">
        <name>Mg(2+)</name>
        <dbReference type="ChEBI" id="CHEBI:18420"/>
    </cofactor>
</comment>
<feature type="binding site" evidence="7">
    <location>
        <position position="89"/>
    </location>
    <ligand>
        <name>Mg(2+)</name>
        <dbReference type="ChEBI" id="CHEBI:18420"/>
        <label>1</label>
        <note>catalytic</note>
    </ligand>
</feature>
<keyword evidence="6 7" id="KW-0460">Magnesium</keyword>
<protein>
    <recommendedName>
        <fullName evidence="3">inositol-phosphate phosphatase</fullName>
        <ecNumber evidence="3">3.1.3.25</ecNumber>
    </recommendedName>
</protein>
<keyword evidence="5" id="KW-0378">Hydrolase</keyword>
<evidence type="ECO:0000256" key="2">
    <source>
        <dbReference type="ARBA" id="ARBA00001946"/>
    </source>
</evidence>
<name>A0AA44BD43_9CLOT</name>
<keyword evidence="9" id="KW-1185">Reference proteome</keyword>
<dbReference type="AlphaFoldDB" id="A0AA44BD43"/>
<dbReference type="GO" id="GO:0046872">
    <property type="term" value="F:metal ion binding"/>
    <property type="evidence" value="ECO:0007669"/>
    <property type="project" value="UniProtKB-KW"/>
</dbReference>
<accession>A0AA44BD43</accession>
<gene>
    <name evidence="8" type="ORF">ISALK_05545</name>
</gene>
<feature type="binding site" evidence="7">
    <location>
        <position position="215"/>
    </location>
    <ligand>
        <name>Mg(2+)</name>
        <dbReference type="ChEBI" id="CHEBI:18420"/>
        <label>1</label>
        <note>catalytic</note>
    </ligand>
</feature>
<feature type="binding site" evidence="7">
    <location>
        <position position="87"/>
    </location>
    <ligand>
        <name>Mg(2+)</name>
        <dbReference type="ChEBI" id="CHEBI:18420"/>
        <label>1</label>
        <note>catalytic</note>
    </ligand>
</feature>
<dbReference type="GO" id="GO:0007165">
    <property type="term" value="P:signal transduction"/>
    <property type="evidence" value="ECO:0007669"/>
    <property type="project" value="TreeGrafter"/>
</dbReference>
<sequence length="272" mass="30904">MENIDKMLVHGVEVVKKAGEPLRAGAKKDLNFQRKDRNIMDIVTEYDHKTERFIIEQIHKRFPGHGFIAEEGDPKEQGFKKFTWVIDPIDGTTNFVNLGMDFAISVALYVDQEPYAGIVYDVMKDEMMVGVKNQGVWVNDRPFTRKKTYEKLNNSILEISFSAAKGFQKKHGLDVKPLVDVIRGHRNYGVASLTITKVAKGELEGYISGKLFLWDYAAAGVILRELGGEFIAYPEEQHPKGYEIENPYKPVSYIGAVSENMLKKIVKKLQET</sequence>
<comment type="catalytic activity">
    <reaction evidence="1">
        <text>a myo-inositol phosphate + H2O = myo-inositol + phosphate</text>
        <dbReference type="Rhea" id="RHEA:24056"/>
        <dbReference type="ChEBI" id="CHEBI:15377"/>
        <dbReference type="ChEBI" id="CHEBI:17268"/>
        <dbReference type="ChEBI" id="CHEBI:43474"/>
        <dbReference type="ChEBI" id="CHEBI:84139"/>
        <dbReference type="EC" id="3.1.3.25"/>
    </reaction>
</comment>
<proteinExistence type="predicted"/>